<reference evidence="9 10" key="1">
    <citation type="journal article" date="2007" name="Science">
        <title>Sea anemone genome reveals ancestral eumetazoan gene repertoire and genomic organization.</title>
        <authorList>
            <person name="Putnam N.H."/>
            <person name="Srivastava M."/>
            <person name="Hellsten U."/>
            <person name="Dirks B."/>
            <person name="Chapman J."/>
            <person name="Salamov A."/>
            <person name="Terry A."/>
            <person name="Shapiro H."/>
            <person name="Lindquist E."/>
            <person name="Kapitonov V.V."/>
            <person name="Jurka J."/>
            <person name="Genikhovich G."/>
            <person name="Grigoriev I.V."/>
            <person name="Lucas S.M."/>
            <person name="Steele R.E."/>
            <person name="Finnerty J.R."/>
            <person name="Technau U."/>
            <person name="Martindale M.Q."/>
            <person name="Rokhsar D.S."/>
        </authorList>
    </citation>
    <scope>NUCLEOTIDE SEQUENCE [LARGE SCALE GENOMIC DNA]</scope>
    <source>
        <strain evidence="10">CH2 X CH6</strain>
    </source>
</reference>
<evidence type="ECO:0000313" key="9">
    <source>
        <dbReference type="EMBL" id="EDO33927.1"/>
    </source>
</evidence>
<dbReference type="EC" id="3.4.21.-" evidence="6"/>
<dbReference type="GO" id="GO:0004252">
    <property type="term" value="F:serine-type endopeptidase activity"/>
    <property type="evidence" value="ECO:0007669"/>
    <property type="project" value="InterPro"/>
</dbReference>
<dbReference type="InParanoid" id="A7SQW3"/>
<dbReference type="SUPFAM" id="SSF50494">
    <property type="entry name" value="Trypsin-like serine proteases"/>
    <property type="match status" value="1"/>
</dbReference>
<evidence type="ECO:0000256" key="2">
    <source>
        <dbReference type="ARBA" id="ARBA00022670"/>
    </source>
</evidence>
<evidence type="ECO:0000256" key="1">
    <source>
        <dbReference type="ARBA" id="ARBA00008764"/>
    </source>
</evidence>
<keyword evidence="5 6" id="KW-0720">Serine protease</keyword>
<dbReference type="PRINTS" id="PR00839">
    <property type="entry name" value="V8PROTEASE"/>
</dbReference>
<dbReference type="PhylomeDB" id="A7SQW3"/>
<dbReference type="OrthoDB" id="10037376at2759"/>
<proteinExistence type="inferred from homology"/>
<feature type="compositionally biased region" description="Polar residues" evidence="7">
    <location>
        <begin position="99"/>
        <end position="115"/>
    </location>
</feature>
<dbReference type="InterPro" id="IPR008256">
    <property type="entry name" value="Peptidase_S1B"/>
</dbReference>
<feature type="chain" id="PRO_5006990884" description="Serine protease" evidence="6">
    <location>
        <begin position="23"/>
        <end position="379"/>
    </location>
</feature>
<dbReference type="AlphaFoldDB" id="A7SQW3"/>
<feature type="signal peptide" evidence="6">
    <location>
        <begin position="1"/>
        <end position="22"/>
    </location>
</feature>
<keyword evidence="4 6" id="KW-0378">Hydrolase</keyword>
<dbReference type="InterPro" id="IPR001254">
    <property type="entry name" value="Trypsin_dom"/>
</dbReference>
<dbReference type="PANTHER" id="PTHR15462">
    <property type="entry name" value="SERINE PROTEASE"/>
    <property type="match status" value="1"/>
</dbReference>
<evidence type="ECO:0000256" key="7">
    <source>
        <dbReference type="SAM" id="MobiDB-lite"/>
    </source>
</evidence>
<sequence length="379" mass="42766">MKLFEFLVVWLSIYCVDRRVSSLSLPSAVKPGLPIKDVKTIFLGKAMYVENPPHNVPWKLPTEVVAYEKSTKAVERFNYETFWRDGNLTLTLVKVENTTTATRQSGEGSGNTNTSDDPEDFLDNDEPILQKDIEAVVTDFSRRRRFRRRIFGADTRLEIPIRAVRRTPFSSIVHISTGCTGTLISTRHVLTSAHCVHDSSEYIISAKSVKVGFPRKNGKIRWAGVEYIRVPQGWTQERDVSFDYAVLKLRHASKRVTMDHGSMLQTRRHITSHFLAFHQDKPSNSMWYSYCKARPLNHVILSRCDSKPGSSGASVYVLSPKPSGDGVNRIIVGVLSGSGTVRFKNKRDRRFNIATKLTPLKSAQICSWMKNAGACNTRA</sequence>
<name>A7SQW3_NEMVE</name>
<feature type="region of interest" description="Disordered" evidence="7">
    <location>
        <begin position="99"/>
        <end position="121"/>
    </location>
</feature>
<dbReference type="InterPro" id="IPR009003">
    <property type="entry name" value="Peptidase_S1_PA"/>
</dbReference>
<keyword evidence="10" id="KW-1185">Reference proteome</keyword>
<comment type="similarity">
    <text evidence="1 6">Belongs to the peptidase S1B family.</text>
</comment>
<dbReference type="GO" id="GO:0006508">
    <property type="term" value="P:proteolysis"/>
    <property type="evidence" value="ECO:0007669"/>
    <property type="project" value="UniProtKB-KW"/>
</dbReference>
<dbReference type="EMBL" id="DS469751">
    <property type="protein sequence ID" value="EDO33927.1"/>
    <property type="molecule type" value="Genomic_DNA"/>
</dbReference>
<evidence type="ECO:0000256" key="6">
    <source>
        <dbReference type="RuleBase" id="RU004296"/>
    </source>
</evidence>
<dbReference type="InterPro" id="IPR050966">
    <property type="entry name" value="Glutamyl_endopeptidase"/>
</dbReference>
<accession>A7SQW3</accession>
<evidence type="ECO:0000256" key="4">
    <source>
        <dbReference type="ARBA" id="ARBA00022801"/>
    </source>
</evidence>
<dbReference type="Pfam" id="PF00089">
    <property type="entry name" value="Trypsin"/>
    <property type="match status" value="1"/>
</dbReference>
<evidence type="ECO:0000256" key="5">
    <source>
        <dbReference type="ARBA" id="ARBA00022825"/>
    </source>
</evidence>
<keyword evidence="3 6" id="KW-0732">Signal</keyword>
<dbReference type="PANTHER" id="PTHR15462:SF8">
    <property type="entry name" value="SERINE PROTEASE"/>
    <property type="match status" value="1"/>
</dbReference>
<evidence type="ECO:0000256" key="3">
    <source>
        <dbReference type="ARBA" id="ARBA00022729"/>
    </source>
</evidence>
<gene>
    <name evidence="9" type="ORF">NEMVEDRAFT_v1g216003</name>
</gene>
<keyword evidence="2 6" id="KW-0645">Protease</keyword>
<dbReference type="Proteomes" id="UP000001593">
    <property type="component" value="Unassembled WGS sequence"/>
</dbReference>
<organism evidence="9 10">
    <name type="scientific">Nematostella vectensis</name>
    <name type="common">Starlet sea anemone</name>
    <dbReference type="NCBI Taxonomy" id="45351"/>
    <lineage>
        <taxon>Eukaryota</taxon>
        <taxon>Metazoa</taxon>
        <taxon>Cnidaria</taxon>
        <taxon>Anthozoa</taxon>
        <taxon>Hexacorallia</taxon>
        <taxon>Actiniaria</taxon>
        <taxon>Edwardsiidae</taxon>
        <taxon>Nematostella</taxon>
    </lineage>
</organism>
<dbReference type="eggNOG" id="ENOG502QTW6">
    <property type="taxonomic scope" value="Eukaryota"/>
</dbReference>
<protein>
    <recommendedName>
        <fullName evidence="6">Serine protease</fullName>
        <ecNumber evidence="6">3.4.21.-</ecNumber>
    </recommendedName>
</protein>
<evidence type="ECO:0000313" key="10">
    <source>
        <dbReference type="Proteomes" id="UP000001593"/>
    </source>
</evidence>
<dbReference type="KEGG" id="nve:5505175"/>
<dbReference type="HOGENOM" id="CLU_055829_0_0_1"/>
<dbReference type="Gene3D" id="2.40.10.10">
    <property type="entry name" value="Trypsin-like serine proteases"/>
    <property type="match status" value="2"/>
</dbReference>
<dbReference type="InterPro" id="IPR043504">
    <property type="entry name" value="Peptidase_S1_PA_chymotrypsin"/>
</dbReference>
<feature type="domain" description="Peptidase S1" evidence="8">
    <location>
        <begin position="168"/>
        <end position="252"/>
    </location>
</feature>
<evidence type="ECO:0000259" key="8">
    <source>
        <dbReference type="Pfam" id="PF00089"/>
    </source>
</evidence>
<dbReference type="OMA" id="GRINTHF"/>